<dbReference type="Proteomes" id="UP000736787">
    <property type="component" value="Unassembled WGS sequence"/>
</dbReference>
<keyword evidence="1" id="KW-0862">Zinc</keyword>
<keyword evidence="1" id="KW-0479">Metal-binding</keyword>
<keyword evidence="10" id="KW-1185">Reference proteome</keyword>
<sequence>MPRSVKMTPDAPGVTVKAADGRELTLRRGLTFLDRPTATAFFQDFAKAQGKRLIINKKKSGGAQYEYVCASRAPPCQFRIKLLKSRSAQSSHFFVSSFIAQHAPDCAGAPKLTVRQAAAVLLGDAEGASSTAAAATVSSVKELQERLQQSSGETISARKAYRVRDRILRLAAGQFTKGFQKLESLLQGFQSKNHGAHVAFEVDQTSGMFKRAFLAHPFVAVYQQSRGLQPMLGLDTASLVSMNYRGQMFVLQGKDGNNEVIPLCVAVAPQADADNWRWFLMNCQQAQVHFSRSIVVADRTRGLVAATEGLRLPLRQCTRHIISNLKIMVKNLATVQVEDLVWRAQAADSEAEFNSCLSMIGLTCPAAENYLRGLDPCTWTLFCAAQQLKLYGWNSTLFSVDDNKSLLSLAPYDFMQHYMEKFMTLAYNQGVYAKKWVKEGKVFTEYADKLLAEQREAANFQVVQPSDDGVIFVTESRSFPPRRYRVDLNQRVCSCAYLFQMGVPCRHFLAGLTFFKRSKEEADYVDTCYRVSTFAEQYDNQRTRSIELLLDAEVEENHAVKAPAVARKRGRPKSKPFPAGESLMTPAVASALLNGDTNLLLDSDDTSSKRRCSTCGKTGHSKNTCEQNAPVPVPVPLASEVAAPNMMV</sequence>
<dbReference type="Proteomes" id="UP000774804">
    <property type="component" value="Unassembled WGS sequence"/>
</dbReference>
<gene>
    <name evidence="9" type="ORF">PC110_g4377</name>
    <name evidence="4" type="ORF">PC113_g22624</name>
    <name evidence="5" type="ORF">PC115_g22567</name>
    <name evidence="6" type="ORF">PC117_g25128</name>
    <name evidence="7" type="ORF">PC118_g22682</name>
    <name evidence="8" type="ORF">PC129_g22242</name>
</gene>
<evidence type="ECO:0000313" key="9">
    <source>
        <dbReference type="EMBL" id="RAW39405.1"/>
    </source>
</evidence>
<evidence type="ECO:0000313" key="7">
    <source>
        <dbReference type="EMBL" id="KAG2960115.1"/>
    </source>
</evidence>
<accession>A0A329SS65</accession>
<feature type="domain" description="SWIM-type" evidence="3">
    <location>
        <begin position="484"/>
        <end position="516"/>
    </location>
</feature>
<evidence type="ECO:0000259" key="2">
    <source>
        <dbReference type="PROSITE" id="PS50158"/>
    </source>
</evidence>
<evidence type="ECO:0008006" key="11">
    <source>
        <dbReference type="Google" id="ProtNLM"/>
    </source>
</evidence>
<evidence type="ECO:0000256" key="1">
    <source>
        <dbReference type="PROSITE-ProRule" id="PRU00047"/>
    </source>
</evidence>
<dbReference type="Proteomes" id="UP000760860">
    <property type="component" value="Unassembled WGS sequence"/>
</dbReference>
<dbReference type="EMBL" id="RCML01001841">
    <property type="protein sequence ID" value="KAG2960115.1"/>
    <property type="molecule type" value="Genomic_DNA"/>
</dbReference>
<dbReference type="PANTHER" id="PTHR31973">
    <property type="entry name" value="POLYPROTEIN, PUTATIVE-RELATED"/>
    <property type="match status" value="1"/>
</dbReference>
<keyword evidence="1" id="KW-0863">Zinc-finger</keyword>
<dbReference type="VEuPathDB" id="FungiDB:PC110_g4377"/>
<dbReference type="PROSITE" id="PS50966">
    <property type="entry name" value="ZF_SWIM"/>
    <property type="match status" value="1"/>
</dbReference>
<dbReference type="EMBL" id="RCMI01001894">
    <property type="protein sequence ID" value="KAG2880239.1"/>
    <property type="molecule type" value="Genomic_DNA"/>
</dbReference>
<dbReference type="Proteomes" id="UP000251314">
    <property type="component" value="Unassembled WGS sequence"/>
</dbReference>
<dbReference type="InterPro" id="IPR007527">
    <property type="entry name" value="Znf_SWIM"/>
</dbReference>
<evidence type="ECO:0000313" key="6">
    <source>
        <dbReference type="EMBL" id="KAG2887577.1"/>
    </source>
</evidence>
<feature type="domain" description="CCHC-type" evidence="2">
    <location>
        <begin position="610"/>
        <end position="627"/>
    </location>
</feature>
<dbReference type="PANTHER" id="PTHR31973:SF187">
    <property type="entry name" value="MUTATOR TRANSPOSASE MUDRA PROTEIN"/>
    <property type="match status" value="1"/>
</dbReference>
<dbReference type="GO" id="GO:0008270">
    <property type="term" value="F:zinc ion binding"/>
    <property type="evidence" value="ECO:0007669"/>
    <property type="project" value="UniProtKB-KW"/>
</dbReference>
<name>A0A329SS65_9STRA</name>
<organism evidence="9 10">
    <name type="scientific">Phytophthora cactorum</name>
    <dbReference type="NCBI Taxonomy" id="29920"/>
    <lineage>
        <taxon>Eukaryota</taxon>
        <taxon>Sar</taxon>
        <taxon>Stramenopiles</taxon>
        <taxon>Oomycota</taxon>
        <taxon>Peronosporomycetes</taxon>
        <taxon>Peronosporales</taxon>
        <taxon>Peronosporaceae</taxon>
        <taxon>Phytophthora</taxon>
    </lineage>
</organism>
<evidence type="ECO:0000259" key="3">
    <source>
        <dbReference type="PROSITE" id="PS50966"/>
    </source>
</evidence>
<dbReference type="OrthoDB" id="152489at2759"/>
<dbReference type="Proteomes" id="UP000697107">
    <property type="component" value="Unassembled WGS sequence"/>
</dbReference>
<dbReference type="EMBL" id="RCMV01001998">
    <property type="protein sequence ID" value="KAG3205084.1"/>
    <property type="molecule type" value="Genomic_DNA"/>
</dbReference>
<evidence type="ECO:0000313" key="4">
    <source>
        <dbReference type="EMBL" id="KAG2820309.1"/>
    </source>
</evidence>
<dbReference type="EMBL" id="RCMG01001768">
    <property type="protein sequence ID" value="KAG2820309.1"/>
    <property type="molecule type" value="Genomic_DNA"/>
</dbReference>
<reference evidence="9 10" key="1">
    <citation type="submission" date="2018-01" db="EMBL/GenBank/DDBJ databases">
        <title>Draft genome of the strawberry crown rot pathogen Phytophthora cactorum.</title>
        <authorList>
            <person name="Armitage A.D."/>
            <person name="Lysoe E."/>
            <person name="Nellist C.F."/>
            <person name="Harrison R.J."/>
            <person name="Brurberg M.B."/>
        </authorList>
    </citation>
    <scope>NUCLEOTIDE SEQUENCE [LARGE SCALE GENOMIC DNA]</scope>
    <source>
        <strain evidence="9 10">10300</strain>
    </source>
</reference>
<protein>
    <recommendedName>
        <fullName evidence="11">SWIM-type domain-containing protein</fullName>
    </recommendedName>
</protein>
<dbReference type="AlphaFoldDB" id="A0A329SS65"/>
<proteinExistence type="predicted"/>
<dbReference type="EMBL" id="RCMK01001858">
    <property type="protein sequence ID" value="KAG2887577.1"/>
    <property type="molecule type" value="Genomic_DNA"/>
</dbReference>
<dbReference type="InterPro" id="IPR001878">
    <property type="entry name" value="Znf_CCHC"/>
</dbReference>
<evidence type="ECO:0000313" key="8">
    <source>
        <dbReference type="EMBL" id="KAG3205084.1"/>
    </source>
</evidence>
<comment type="caution">
    <text evidence="9">The sequence shown here is derived from an EMBL/GenBank/DDBJ whole genome shotgun (WGS) entry which is preliminary data.</text>
</comment>
<reference evidence="8" key="2">
    <citation type="submission" date="2018-05" db="EMBL/GenBank/DDBJ databases">
        <title>Effector identification in a new, highly contiguous assembly of the strawberry crown rot pathogen Phytophthora cactorum.</title>
        <authorList>
            <person name="Armitage A.D."/>
            <person name="Nellist C.F."/>
            <person name="Bates H."/>
            <person name="Vickerstaff R.J."/>
            <person name="Harrison R.J."/>
        </authorList>
    </citation>
    <scope>NUCLEOTIDE SEQUENCE</scope>
    <source>
        <strain evidence="4">15-7</strain>
        <strain evidence="5">4032</strain>
        <strain evidence="6">4040</strain>
        <strain evidence="7">P415</strain>
        <strain evidence="8">P421</strain>
    </source>
</reference>
<evidence type="ECO:0000313" key="10">
    <source>
        <dbReference type="Proteomes" id="UP000251314"/>
    </source>
</evidence>
<dbReference type="Proteomes" id="UP000735874">
    <property type="component" value="Unassembled WGS sequence"/>
</dbReference>
<dbReference type="PROSITE" id="PS50158">
    <property type="entry name" value="ZF_CCHC"/>
    <property type="match status" value="1"/>
</dbReference>
<evidence type="ECO:0000313" key="5">
    <source>
        <dbReference type="EMBL" id="KAG2880239.1"/>
    </source>
</evidence>
<dbReference type="EMBL" id="MJFZ01000067">
    <property type="protein sequence ID" value="RAW39405.1"/>
    <property type="molecule type" value="Genomic_DNA"/>
</dbReference>
<dbReference type="GO" id="GO:0003676">
    <property type="term" value="F:nucleic acid binding"/>
    <property type="evidence" value="ECO:0007669"/>
    <property type="project" value="InterPro"/>
</dbReference>